<keyword evidence="7" id="KW-1185">Reference proteome</keyword>
<sequence>MSILNCSLIFLLSYIHLQCHHSFHPLFSSLFLTALLTYIFDSASLAICGCLDLFEYTKTFPDLYNIFDLLERISYFYVSPILLLLLFERTFATILVATYEYSYGWKATFIFTQIITVFSVGLLCYFEMEMNSIVENLWSYFLFCIYLSMYLALFILLVVNRRQIIALQTEKVTLTLRYQLAENVKTIKMLSIFLLFDTMITLIDLGGFIAYGIGAHIDNERIDDVVYILFFTGTTVVNCVLENIFPFILLFTTHAYYRKFLRIFDRKYREKESPFDHAKVKVHQLAPVPTKQSTKLRNVLGAEIVMQQDTNRYFENLKEMWK</sequence>
<proteinExistence type="inferred from homology"/>
<feature type="transmembrane region" description="Helical" evidence="6">
    <location>
        <begin position="109"/>
        <end position="128"/>
    </location>
</feature>
<feature type="transmembrane region" description="Helical" evidence="6">
    <location>
        <begin position="192"/>
        <end position="213"/>
    </location>
</feature>
<evidence type="ECO:0000256" key="3">
    <source>
        <dbReference type="ARBA" id="ARBA00022692"/>
    </source>
</evidence>
<evidence type="ECO:0000313" key="7">
    <source>
        <dbReference type="Proteomes" id="UP000887575"/>
    </source>
</evidence>
<name>A0AAF3EWF4_9BILA</name>
<keyword evidence="4 6" id="KW-1133">Transmembrane helix</keyword>
<dbReference type="GO" id="GO:0007606">
    <property type="term" value="P:sensory perception of chemical stimulus"/>
    <property type="evidence" value="ECO:0007669"/>
    <property type="project" value="InterPro"/>
</dbReference>
<keyword evidence="3 6" id="KW-0812">Transmembrane</keyword>
<feature type="transmembrane region" description="Helical" evidence="6">
    <location>
        <begin position="225"/>
        <end position="257"/>
    </location>
</feature>
<comment type="similarity">
    <text evidence="2">Belongs to the nematode receptor-like protein sre family.</text>
</comment>
<feature type="transmembrane region" description="Helical" evidence="6">
    <location>
        <begin position="74"/>
        <end position="97"/>
    </location>
</feature>
<organism evidence="7 8">
    <name type="scientific">Mesorhabditis belari</name>
    <dbReference type="NCBI Taxonomy" id="2138241"/>
    <lineage>
        <taxon>Eukaryota</taxon>
        <taxon>Metazoa</taxon>
        <taxon>Ecdysozoa</taxon>
        <taxon>Nematoda</taxon>
        <taxon>Chromadorea</taxon>
        <taxon>Rhabditida</taxon>
        <taxon>Rhabditina</taxon>
        <taxon>Rhabditomorpha</taxon>
        <taxon>Rhabditoidea</taxon>
        <taxon>Rhabditidae</taxon>
        <taxon>Mesorhabditinae</taxon>
        <taxon>Mesorhabditis</taxon>
    </lineage>
</organism>
<feature type="transmembrane region" description="Helical" evidence="6">
    <location>
        <begin position="140"/>
        <end position="159"/>
    </location>
</feature>
<accession>A0AAF3EWF4</accession>
<dbReference type="WBParaSite" id="MBELARI_LOCUS18452">
    <property type="protein sequence ID" value="MBELARI_LOCUS18452"/>
    <property type="gene ID" value="MBELARI_LOCUS18452"/>
</dbReference>
<evidence type="ECO:0000256" key="4">
    <source>
        <dbReference type="ARBA" id="ARBA00022989"/>
    </source>
</evidence>
<dbReference type="Pfam" id="PF03125">
    <property type="entry name" value="Sre"/>
    <property type="match status" value="1"/>
</dbReference>
<evidence type="ECO:0000313" key="8">
    <source>
        <dbReference type="WBParaSite" id="MBELARI_LOCUS18452"/>
    </source>
</evidence>
<dbReference type="InterPro" id="IPR052854">
    <property type="entry name" value="Serpentine_rcpt_epsilon"/>
</dbReference>
<evidence type="ECO:0000256" key="2">
    <source>
        <dbReference type="ARBA" id="ARBA00006803"/>
    </source>
</evidence>
<comment type="subcellular location">
    <subcellularLocation>
        <location evidence="1">Membrane</location>
        <topology evidence="1">Multi-pass membrane protein</topology>
    </subcellularLocation>
</comment>
<dbReference type="InterPro" id="IPR004151">
    <property type="entry name" value="7TM_GPCR_serpentine_rcpt_Sre"/>
</dbReference>
<reference evidence="8" key="1">
    <citation type="submission" date="2024-02" db="UniProtKB">
        <authorList>
            <consortium name="WormBaseParasite"/>
        </authorList>
    </citation>
    <scope>IDENTIFICATION</scope>
</reference>
<dbReference type="GO" id="GO:0016020">
    <property type="term" value="C:membrane"/>
    <property type="evidence" value="ECO:0007669"/>
    <property type="project" value="UniProtKB-SubCell"/>
</dbReference>
<keyword evidence="5 6" id="KW-0472">Membrane</keyword>
<evidence type="ECO:0000256" key="5">
    <source>
        <dbReference type="ARBA" id="ARBA00023136"/>
    </source>
</evidence>
<protein>
    <submittedName>
        <fullName evidence="8">Gustatory receptor</fullName>
    </submittedName>
</protein>
<dbReference type="Proteomes" id="UP000887575">
    <property type="component" value="Unassembled WGS sequence"/>
</dbReference>
<dbReference type="AlphaFoldDB" id="A0AAF3EWF4"/>
<dbReference type="PANTHER" id="PTHR47518">
    <property type="entry name" value="SERPENTINE RECEPTOR CLASS EPSILON-13-RELATED"/>
    <property type="match status" value="1"/>
</dbReference>
<evidence type="ECO:0000256" key="1">
    <source>
        <dbReference type="ARBA" id="ARBA00004141"/>
    </source>
</evidence>
<dbReference type="PANTHER" id="PTHR47518:SF7">
    <property type="entry name" value="G_PROTEIN_RECEP_F1_2 DOMAIN-CONTAINING PROTEIN"/>
    <property type="match status" value="1"/>
</dbReference>
<evidence type="ECO:0000256" key="6">
    <source>
        <dbReference type="SAM" id="Phobius"/>
    </source>
</evidence>